<evidence type="ECO:0000313" key="2">
    <source>
        <dbReference type="EMBL" id="SNW03854.1"/>
    </source>
</evidence>
<dbReference type="PROSITE" id="PS51459">
    <property type="entry name" value="FIDO"/>
    <property type="match status" value="1"/>
</dbReference>
<protein>
    <submittedName>
        <fullName evidence="2">Death-on-curing family protein</fullName>
    </submittedName>
</protein>
<dbReference type="KEGG" id="sfj:SAMEA4384070_3599"/>
<evidence type="ECO:0000313" key="3">
    <source>
        <dbReference type="Proteomes" id="UP000215134"/>
    </source>
</evidence>
<dbReference type="GeneID" id="75028731"/>
<dbReference type="Pfam" id="PF02661">
    <property type="entry name" value="Fic"/>
    <property type="match status" value="1"/>
</dbReference>
<dbReference type="InterPro" id="IPR053737">
    <property type="entry name" value="Type_II_TA_Toxin"/>
</dbReference>
<feature type="domain" description="Fido" evidence="1">
    <location>
        <begin position="4"/>
        <end position="118"/>
    </location>
</feature>
<dbReference type="GO" id="GO:0016301">
    <property type="term" value="F:kinase activity"/>
    <property type="evidence" value="ECO:0007669"/>
    <property type="project" value="InterPro"/>
</dbReference>
<dbReference type="InterPro" id="IPR006440">
    <property type="entry name" value="Doc"/>
</dbReference>
<name>A0A240C794_SERFI</name>
<reference evidence="2 3" key="1">
    <citation type="submission" date="2017-06" db="EMBL/GenBank/DDBJ databases">
        <authorList>
            <consortium name="Pathogen Informatics"/>
        </authorList>
    </citation>
    <scope>NUCLEOTIDE SEQUENCE [LARGE SCALE GENOMIC DNA]</scope>
    <source>
        <strain evidence="2 3">NCTC12148</strain>
    </source>
</reference>
<keyword evidence="3" id="KW-1185">Reference proteome</keyword>
<sequence>MIFLTAEDIAEFNAEIVPQGRQDGSKVEAVANRVLNAYHYDNVSDIYHLAAIYLIAISQGHIFLDGNKRTAFQSMALFLGINGIALREDAKLVELTVEAAKGRLNAVETAKQLRQLTE</sequence>
<accession>A0A240C794</accession>
<evidence type="ECO:0000259" key="1">
    <source>
        <dbReference type="PROSITE" id="PS51459"/>
    </source>
</evidence>
<dbReference type="Proteomes" id="UP000215134">
    <property type="component" value="Chromosome 1"/>
</dbReference>
<dbReference type="STRING" id="1411141.GCA_001590885_03866"/>
<gene>
    <name evidence="2" type="ORF">SAMEA4384070_03599</name>
</gene>
<dbReference type="EMBL" id="LT906479">
    <property type="protein sequence ID" value="SNW03854.1"/>
    <property type="molecule type" value="Genomic_DNA"/>
</dbReference>
<dbReference type="OrthoDB" id="9802752at2"/>
<proteinExistence type="predicted"/>
<dbReference type="SUPFAM" id="SSF140931">
    <property type="entry name" value="Fic-like"/>
    <property type="match status" value="1"/>
</dbReference>
<dbReference type="AlphaFoldDB" id="A0A240C794"/>
<dbReference type="InterPro" id="IPR003812">
    <property type="entry name" value="Fido"/>
</dbReference>
<dbReference type="Gene3D" id="1.20.120.1870">
    <property type="entry name" value="Fic/DOC protein, Fido domain"/>
    <property type="match status" value="1"/>
</dbReference>
<dbReference type="InterPro" id="IPR036597">
    <property type="entry name" value="Fido-like_dom_sf"/>
</dbReference>
<organism evidence="2 3">
    <name type="scientific">Serratia ficaria</name>
    <dbReference type="NCBI Taxonomy" id="61651"/>
    <lineage>
        <taxon>Bacteria</taxon>
        <taxon>Pseudomonadati</taxon>
        <taxon>Pseudomonadota</taxon>
        <taxon>Gammaproteobacteria</taxon>
        <taxon>Enterobacterales</taxon>
        <taxon>Yersiniaceae</taxon>
        <taxon>Serratia</taxon>
    </lineage>
</organism>
<dbReference type="RefSeq" id="WP_061799378.1">
    <property type="nucleotide sequence ID" value="NZ_CABITV010000004.1"/>
</dbReference>
<dbReference type="PANTHER" id="PTHR39426:SF1">
    <property type="entry name" value="HOMOLOGY TO DEATH-ON-CURING PROTEIN OF PHAGE P1"/>
    <property type="match status" value="1"/>
</dbReference>
<dbReference type="NCBIfam" id="TIGR01550">
    <property type="entry name" value="DOC_P1"/>
    <property type="match status" value="1"/>
</dbReference>
<dbReference type="PANTHER" id="PTHR39426">
    <property type="entry name" value="HOMOLOGY TO DEATH-ON-CURING PROTEIN OF PHAGE P1"/>
    <property type="match status" value="1"/>
</dbReference>